<reference evidence="3 4" key="1">
    <citation type="submission" date="2017-07" db="EMBL/GenBank/DDBJ databases">
        <title>Draft genome sequence of aerobic hyperthermophilic archaea, Pyrobaculum aerophilum YKB31 and YKB32.</title>
        <authorList>
            <person name="Mochizuki T."/>
            <person name="Berliner A.J."/>
            <person name="Yoshida-Takashima Y."/>
            <person name="Takaki Y."/>
            <person name="Nunoura T."/>
            <person name="Takai K."/>
        </authorList>
    </citation>
    <scope>NUCLEOTIDE SEQUENCE [LARGE SCALE GENOMIC DNA]</scope>
    <source>
        <strain evidence="1 4">YKB31</strain>
        <strain evidence="2 3">YKB32</strain>
    </source>
</reference>
<proteinExistence type="predicted"/>
<protein>
    <submittedName>
        <fullName evidence="1">Uncharacterized protein</fullName>
    </submittedName>
</protein>
<evidence type="ECO:0000313" key="3">
    <source>
        <dbReference type="Proteomes" id="UP000256877"/>
    </source>
</evidence>
<dbReference type="AlphaFoldDB" id="A0A371QX67"/>
<evidence type="ECO:0000313" key="2">
    <source>
        <dbReference type="EMBL" id="RFA96739.1"/>
    </source>
</evidence>
<accession>A0A371QX67</accession>
<name>A0A371QX67_9CREN</name>
<dbReference type="Proteomes" id="UP000256877">
    <property type="component" value="Unassembled WGS sequence"/>
</dbReference>
<evidence type="ECO:0000313" key="4">
    <source>
        <dbReference type="Proteomes" id="UP000257123"/>
    </source>
</evidence>
<dbReference type="RefSeq" id="WP_116421422.1">
    <property type="nucleotide sequence ID" value="NZ_NMUE01000027.1"/>
</dbReference>
<dbReference type="Proteomes" id="UP000257123">
    <property type="component" value="Unassembled WGS sequence"/>
</dbReference>
<gene>
    <name evidence="1" type="ORF">CGL51_08560</name>
    <name evidence="2" type="ORF">CGL52_10595</name>
</gene>
<sequence length="220" mass="25532">MTCFEPLLPPDVLIHYKDFDLGCSMIDNVCEYIERRSGYDAYEIAYLYPQLLPKFLIKAEFCGERAREWQRFVSDELTPASIKWHKRGPCPGLAVRCPISHRVFLMSSKRAYKYLRECTYITSAARELGIQLWRYGPNKRVVTFPIERPIEKIRAILSYAPIKLEDAVNCGKHGLASLIYWAENFAVKSIELLIDSLIKSKFGFTQSIENGYISHFRNFV</sequence>
<organism evidence="1 4">
    <name type="scientific">Pyrobaculum aerophilum</name>
    <dbReference type="NCBI Taxonomy" id="13773"/>
    <lineage>
        <taxon>Archaea</taxon>
        <taxon>Thermoproteota</taxon>
        <taxon>Thermoprotei</taxon>
        <taxon>Thermoproteales</taxon>
        <taxon>Thermoproteaceae</taxon>
        <taxon>Pyrobaculum</taxon>
    </lineage>
</organism>
<dbReference type="EMBL" id="NMUE01000027">
    <property type="protein sequence ID" value="RFA95025.1"/>
    <property type="molecule type" value="Genomic_DNA"/>
</dbReference>
<dbReference type="EMBL" id="NMUF01000035">
    <property type="protein sequence ID" value="RFA96739.1"/>
    <property type="molecule type" value="Genomic_DNA"/>
</dbReference>
<evidence type="ECO:0000313" key="1">
    <source>
        <dbReference type="EMBL" id="RFA95025.1"/>
    </source>
</evidence>
<comment type="caution">
    <text evidence="1">The sequence shown here is derived from an EMBL/GenBank/DDBJ whole genome shotgun (WGS) entry which is preliminary data.</text>
</comment>